<dbReference type="Proteomes" id="UP000001037">
    <property type="component" value="Chromosome"/>
</dbReference>
<reference evidence="1 2" key="1">
    <citation type="journal article" date="2011" name="Stand. Genomic Sci.">
        <title>Complete genome sequence of the hyperthermophilic chemolithoautotroph Pyrolobus fumarii type strain (1A).</title>
        <authorList>
            <person name="Anderson I."/>
            <person name="Goker M."/>
            <person name="Nolan M."/>
            <person name="Lucas S."/>
            <person name="Hammon N."/>
            <person name="Deshpande S."/>
            <person name="Cheng J.F."/>
            <person name="Tapia R."/>
            <person name="Han C."/>
            <person name="Goodwin L."/>
            <person name="Pitluck S."/>
            <person name="Huntemann M."/>
            <person name="Liolios K."/>
            <person name="Ivanova N."/>
            <person name="Pagani I."/>
            <person name="Mavromatis K."/>
            <person name="Ovchinikova G."/>
            <person name="Pati A."/>
            <person name="Chen A."/>
            <person name="Palaniappan K."/>
            <person name="Land M."/>
            <person name="Hauser L."/>
            <person name="Brambilla E.M."/>
            <person name="Huber H."/>
            <person name="Yasawong M."/>
            <person name="Rohde M."/>
            <person name="Spring S."/>
            <person name="Abt B."/>
            <person name="Sikorski J."/>
            <person name="Wirth R."/>
            <person name="Detter J.C."/>
            <person name="Woyke T."/>
            <person name="Bristow J."/>
            <person name="Eisen J.A."/>
            <person name="Markowitz V."/>
            <person name="Hugenholtz P."/>
            <person name="Kyrpides N.C."/>
            <person name="Klenk H.P."/>
            <person name="Lapidus A."/>
        </authorList>
    </citation>
    <scope>NUCLEOTIDE SEQUENCE [LARGE SCALE GENOMIC DNA]</scope>
    <source>
        <strain evidence="2">DSM 11204 / 1A</strain>
    </source>
</reference>
<dbReference type="EMBL" id="CP002838">
    <property type="protein sequence ID" value="AEM39775.1"/>
    <property type="molecule type" value="Genomic_DNA"/>
</dbReference>
<dbReference type="RefSeq" id="WP_014027452.1">
    <property type="nucleotide sequence ID" value="NC_015931.1"/>
</dbReference>
<dbReference type="GeneID" id="11138262"/>
<evidence type="ECO:0000313" key="1">
    <source>
        <dbReference type="EMBL" id="AEM39775.1"/>
    </source>
</evidence>
<name>G0ED97_PYRF1</name>
<dbReference type="InParanoid" id="G0ED97"/>
<gene>
    <name evidence="1" type="ordered locus">Pyrfu_1922</name>
</gene>
<keyword evidence="2" id="KW-1185">Reference proteome</keyword>
<accession>G0ED97</accession>
<organism evidence="1 2">
    <name type="scientific">Pyrolobus fumarii (strain DSM 11204 / 1A)</name>
    <dbReference type="NCBI Taxonomy" id="694429"/>
    <lineage>
        <taxon>Archaea</taxon>
        <taxon>Thermoproteota</taxon>
        <taxon>Thermoprotei</taxon>
        <taxon>Desulfurococcales</taxon>
        <taxon>Pyrodictiaceae</taxon>
        <taxon>Pyrolobus</taxon>
    </lineage>
</organism>
<sequence length="75" mass="8352">MLLLGAILLFLGIPFLSYGGVILLLAGLALAWYGWKNRYILEITAGSKKFSTRNGERVHEIAARLRGFVMQVKQS</sequence>
<proteinExistence type="predicted"/>
<protein>
    <submittedName>
        <fullName evidence="1">Uncharacterized protein</fullName>
    </submittedName>
</protein>
<dbReference type="HOGENOM" id="CLU_2662510_0_0_2"/>
<evidence type="ECO:0000313" key="2">
    <source>
        <dbReference type="Proteomes" id="UP000001037"/>
    </source>
</evidence>
<dbReference type="AlphaFoldDB" id="G0ED97"/>
<dbReference type="KEGG" id="pfm:Pyrfu_1922"/>